<name>A0A2T3JJP8_9GAMM</name>
<sequence length="391" mass="44702">MMNLKNVVIACTLMLCISMSVQAKELSQFTAGKVQRAHNLQQDEKLNEAITLLADLNPSRAYDKAFVKRMLGIFYWQKGNTKNAIANLSYAVDSGLLNDEQAWVTQRMLADILLSEQQFTVALPHYYTLSKSIPDNQKADELWLRIAQSHYQIEEWSRVLAALKQFDRFNKKVDIQPLTIKLGAQLQLKHWKGAIITLNGLIGLEPNKTVWWQQLAGIQIRIGRSNDALDTLALAKHQGVELRQQDLKTLAQLYAQRGIPERAAILFSELDGVDTDAKLLSDQAMYWQMAKEWNKAISTWAKAAALDNRYRWELAQLLLQEGHYRKALTELDRVKRKAKKADVELAKVRAYYKLEDFDRAIIHAKLANNITSSAASTSWIRYLSQIREMKG</sequence>
<dbReference type="SUPFAM" id="SSF48452">
    <property type="entry name" value="TPR-like"/>
    <property type="match status" value="2"/>
</dbReference>
<dbReference type="RefSeq" id="WP_107242481.1">
    <property type="nucleotide sequence ID" value="NZ_PYMJ01000007.1"/>
</dbReference>
<reference evidence="2 3" key="1">
    <citation type="submission" date="2018-01" db="EMBL/GenBank/DDBJ databases">
        <title>Whole genome sequencing of Histamine producing bacteria.</title>
        <authorList>
            <person name="Butler K."/>
        </authorList>
    </citation>
    <scope>NUCLEOTIDE SEQUENCE [LARGE SCALE GENOMIC DNA]</scope>
    <source>
        <strain evidence="2 3">JCM 12947</strain>
    </source>
</reference>
<dbReference type="InterPro" id="IPR011990">
    <property type="entry name" value="TPR-like_helical_dom_sf"/>
</dbReference>
<evidence type="ECO:0000313" key="3">
    <source>
        <dbReference type="Proteomes" id="UP000240987"/>
    </source>
</evidence>
<organism evidence="2 3">
    <name type="scientific">Photobacterium frigidiphilum</name>
    <dbReference type="NCBI Taxonomy" id="264736"/>
    <lineage>
        <taxon>Bacteria</taxon>
        <taxon>Pseudomonadati</taxon>
        <taxon>Pseudomonadota</taxon>
        <taxon>Gammaproteobacteria</taxon>
        <taxon>Vibrionales</taxon>
        <taxon>Vibrionaceae</taxon>
        <taxon>Photobacterium</taxon>
    </lineage>
</organism>
<feature type="signal peptide" evidence="1">
    <location>
        <begin position="1"/>
        <end position="23"/>
    </location>
</feature>
<accession>A0A2T3JJP8</accession>
<comment type="caution">
    <text evidence="2">The sequence shown here is derived from an EMBL/GenBank/DDBJ whole genome shotgun (WGS) entry which is preliminary data.</text>
</comment>
<evidence type="ECO:0008006" key="4">
    <source>
        <dbReference type="Google" id="ProtNLM"/>
    </source>
</evidence>
<protein>
    <recommendedName>
        <fullName evidence="4">Bacterial transcriptional activator domain-containing protein</fullName>
    </recommendedName>
</protein>
<dbReference type="AlphaFoldDB" id="A0A2T3JJP8"/>
<evidence type="ECO:0000256" key="1">
    <source>
        <dbReference type="SAM" id="SignalP"/>
    </source>
</evidence>
<keyword evidence="3" id="KW-1185">Reference proteome</keyword>
<gene>
    <name evidence="2" type="ORF">C9J12_09490</name>
</gene>
<evidence type="ECO:0000313" key="2">
    <source>
        <dbReference type="EMBL" id="PSU49206.1"/>
    </source>
</evidence>
<dbReference type="EMBL" id="PYMJ01000007">
    <property type="protein sequence ID" value="PSU49206.1"/>
    <property type="molecule type" value="Genomic_DNA"/>
</dbReference>
<dbReference type="OrthoDB" id="5592888at2"/>
<feature type="chain" id="PRO_5015610912" description="Bacterial transcriptional activator domain-containing protein" evidence="1">
    <location>
        <begin position="24"/>
        <end position="391"/>
    </location>
</feature>
<dbReference type="Gene3D" id="1.25.40.10">
    <property type="entry name" value="Tetratricopeptide repeat domain"/>
    <property type="match status" value="3"/>
</dbReference>
<dbReference type="Proteomes" id="UP000240987">
    <property type="component" value="Unassembled WGS sequence"/>
</dbReference>
<keyword evidence="1" id="KW-0732">Signal</keyword>
<proteinExistence type="predicted"/>